<proteinExistence type="predicted"/>
<organism evidence="1">
    <name type="scientific">Lepeophtheirus salmonis</name>
    <name type="common">Salmon louse</name>
    <name type="synonym">Caligus salmonis</name>
    <dbReference type="NCBI Taxonomy" id="72036"/>
    <lineage>
        <taxon>Eukaryota</taxon>
        <taxon>Metazoa</taxon>
        <taxon>Ecdysozoa</taxon>
        <taxon>Arthropoda</taxon>
        <taxon>Crustacea</taxon>
        <taxon>Multicrustacea</taxon>
        <taxon>Hexanauplia</taxon>
        <taxon>Copepoda</taxon>
        <taxon>Siphonostomatoida</taxon>
        <taxon>Caligidae</taxon>
        <taxon>Lepeophtheirus</taxon>
    </lineage>
</organism>
<name>A0A0K2T180_LEPSM</name>
<accession>A0A0K2T180</accession>
<evidence type="ECO:0000313" key="1">
    <source>
        <dbReference type="EMBL" id="CDW19251.1"/>
    </source>
</evidence>
<dbReference type="EMBL" id="HACA01001890">
    <property type="protein sequence ID" value="CDW19251.1"/>
    <property type="molecule type" value="Transcribed_RNA"/>
</dbReference>
<reference evidence="1" key="1">
    <citation type="submission" date="2014-05" db="EMBL/GenBank/DDBJ databases">
        <authorList>
            <person name="Chronopoulou M."/>
        </authorList>
    </citation>
    <scope>NUCLEOTIDE SEQUENCE</scope>
    <source>
        <tissue evidence="1">Whole organism</tissue>
    </source>
</reference>
<dbReference type="AlphaFoldDB" id="A0A0K2T180"/>
<sequence length="54" mass="6460">MRDVREEVCSAQYIWSNLELKWLDENDVLRLFIHLLSYLKCRKQAALYVVTQGT</sequence>
<protein>
    <submittedName>
        <fullName evidence="1">Uncharacterized protein</fullName>
    </submittedName>
</protein>